<dbReference type="EMBL" id="JBHSWB010000002">
    <property type="protein sequence ID" value="MFC6663130.1"/>
    <property type="molecule type" value="Genomic_DNA"/>
</dbReference>
<comment type="caution">
    <text evidence="1">The sequence shown here is derived from an EMBL/GenBank/DDBJ whole genome shotgun (WGS) entry which is preliminary data.</text>
</comment>
<protein>
    <submittedName>
        <fullName evidence="1">Uncharacterized protein</fullName>
    </submittedName>
</protein>
<evidence type="ECO:0000313" key="2">
    <source>
        <dbReference type="Proteomes" id="UP001596317"/>
    </source>
</evidence>
<name>A0ABW1ZUG9_9DEIO</name>
<organism evidence="1 2">
    <name type="scientific">Deinococcus multiflagellatus</name>
    <dbReference type="NCBI Taxonomy" id="1656887"/>
    <lineage>
        <taxon>Bacteria</taxon>
        <taxon>Thermotogati</taxon>
        <taxon>Deinococcota</taxon>
        <taxon>Deinococci</taxon>
        <taxon>Deinococcales</taxon>
        <taxon>Deinococcaceae</taxon>
        <taxon>Deinococcus</taxon>
    </lineage>
</organism>
<gene>
    <name evidence="1" type="ORF">ACFP90_24095</name>
</gene>
<accession>A0ABW1ZUG9</accession>
<reference evidence="2" key="1">
    <citation type="journal article" date="2019" name="Int. J. Syst. Evol. Microbiol.">
        <title>The Global Catalogue of Microorganisms (GCM) 10K type strain sequencing project: providing services to taxonomists for standard genome sequencing and annotation.</title>
        <authorList>
            <consortium name="The Broad Institute Genomics Platform"/>
            <consortium name="The Broad Institute Genome Sequencing Center for Infectious Disease"/>
            <person name="Wu L."/>
            <person name="Ma J."/>
        </authorList>
    </citation>
    <scope>NUCLEOTIDE SEQUENCE [LARGE SCALE GENOMIC DNA]</scope>
    <source>
        <strain evidence="2">CCUG 63830</strain>
    </source>
</reference>
<dbReference type="Proteomes" id="UP001596317">
    <property type="component" value="Unassembled WGS sequence"/>
</dbReference>
<proteinExistence type="predicted"/>
<dbReference type="RefSeq" id="WP_224611953.1">
    <property type="nucleotide sequence ID" value="NZ_JAIQXV010000022.1"/>
</dbReference>
<sequence>MTLRDDPELQALRREAQGEVQANAGLMFRHRGTFEHTQGGRTTPYLCTFSVKDPVKGNRDEVAAAEAFATAEQVPFRDVRLLTVNPADQRPPKGSFLREPWDGGRLEVRSWSQASDFTGLRRALCILRR</sequence>
<keyword evidence="2" id="KW-1185">Reference proteome</keyword>
<evidence type="ECO:0000313" key="1">
    <source>
        <dbReference type="EMBL" id="MFC6663130.1"/>
    </source>
</evidence>